<dbReference type="InterPro" id="IPR038161">
    <property type="entry name" value="VirB9/CagX/TrbG_C_sf"/>
</dbReference>
<accession>A0A0D5A0E2</accession>
<dbReference type="EMBL" id="KM659092">
    <property type="protein sequence ID" value="AJW30007.1"/>
    <property type="molecule type" value="Genomic_DNA"/>
</dbReference>
<feature type="signal peptide" evidence="3">
    <location>
        <begin position="1"/>
        <end position="25"/>
    </location>
</feature>
<geneLocation type="plasmid" evidence="4">
    <name>pLM19O2</name>
</geneLocation>
<organism evidence="4">
    <name type="scientific">Ochrobactrum sp. LM19</name>
    <dbReference type="NCBI Taxonomy" id="1449781"/>
    <lineage>
        <taxon>Bacteria</taxon>
        <taxon>Pseudomonadati</taxon>
        <taxon>Pseudomonadota</taxon>
        <taxon>Alphaproteobacteria</taxon>
        <taxon>Hyphomicrobiales</taxon>
        <taxon>Brucellaceae</taxon>
        <taxon>Brucella/Ochrobactrum group</taxon>
        <taxon>Ochrobactrum</taxon>
    </lineage>
</organism>
<reference evidence="4" key="1">
    <citation type="submission" date="2014-09" db="EMBL/GenBank/DDBJ databases">
        <title>The mobilome of the heavy metals and metalloids hypertolerant bacteria from the Lubin copper mine (Poland).</title>
        <authorList>
            <person name="Dziewit L."/>
            <person name="Bartosik D."/>
        </authorList>
    </citation>
    <scope>NUCLEOTIDE SEQUENCE</scope>
    <source>
        <plasmid evidence="4">pLM19O2</plasmid>
    </source>
</reference>
<evidence type="ECO:0000313" key="4">
    <source>
        <dbReference type="EMBL" id="AJW30007.1"/>
    </source>
</evidence>
<keyword evidence="4" id="KW-0614">Plasmid</keyword>
<dbReference type="AlphaFoldDB" id="A0A0D5A0E2"/>
<evidence type="ECO:0000256" key="3">
    <source>
        <dbReference type="SAM" id="SignalP"/>
    </source>
</evidence>
<comment type="similarity">
    <text evidence="1">Belongs to the TrbG/VirB9 family.</text>
</comment>
<feature type="chain" id="PRO_5002290565" evidence="3">
    <location>
        <begin position="26"/>
        <end position="278"/>
    </location>
</feature>
<dbReference type="InterPro" id="IPR033645">
    <property type="entry name" value="VirB9/CagX/TrbG_C"/>
</dbReference>
<protein>
    <submittedName>
        <fullName evidence="4">Type IV secretion protein VirB9</fullName>
    </submittedName>
</protein>
<dbReference type="InterPro" id="IPR010258">
    <property type="entry name" value="Conjugal_tfr_TrbG/VirB9/CagX"/>
</dbReference>
<gene>
    <name evidence="4" type="ORF">pLM19O2_p62</name>
</gene>
<dbReference type="Pfam" id="PF03524">
    <property type="entry name" value="CagX"/>
    <property type="match status" value="1"/>
</dbReference>
<dbReference type="Gene3D" id="2.60.40.2500">
    <property type="match status" value="1"/>
</dbReference>
<dbReference type="CDD" id="cd06911">
    <property type="entry name" value="VirB9_CagX_TrbG"/>
    <property type="match status" value="1"/>
</dbReference>
<name>A0A0D5A0E2_9HYPH</name>
<keyword evidence="2 3" id="KW-0732">Signal</keyword>
<proteinExistence type="inferred from homology"/>
<evidence type="ECO:0000256" key="2">
    <source>
        <dbReference type="ARBA" id="ARBA00022729"/>
    </source>
</evidence>
<sequence>MTGTCTKLLLGTLLVSSFLASPLHAEINPRAVNNDERIRTVPYQKDNIVQFPGMMGVSSMIVFNDDETIMTVAMGDTVAWQAVPDATKRLLFIKPLEGDAVTNLNVATTRRIYNFMLKASPEGNSRLSIFKLRFTYPDDVYSAQELAAAKAHAAMSNLRALEERPELVNQSYGYKGDTGNKPASIRDDGTKTFFEFHGEVPAIFAVKPDGSETLVNHRREGNFIIVDKIARQWTLRNGGAVTCVFNLNMTSRPAVSAAWVSRKTPGAVAVDEHRSGGR</sequence>
<evidence type="ECO:0000256" key="1">
    <source>
        <dbReference type="ARBA" id="ARBA00006135"/>
    </source>
</evidence>